<keyword evidence="2" id="KW-0812">Transmembrane</keyword>
<dbReference type="Proteomes" id="UP000289954">
    <property type="component" value="Unassembled WGS sequence"/>
</dbReference>
<sequence>MSDAPRFDPSLLASAANDNLTVRRVFGEAYEREGVLVIPVARVSGATGMGSGGGESDLPSGPTFGRRSSEVEPHVSHGLGHGGGGGYAAHVKAVGVFVVDGAGVQWRPTLDLNRVILGGQVVAATTAAVVAFAWAFRRRR</sequence>
<evidence type="ECO:0000256" key="1">
    <source>
        <dbReference type="SAM" id="MobiDB-lite"/>
    </source>
</evidence>
<evidence type="ECO:0000256" key="2">
    <source>
        <dbReference type="SAM" id="Phobius"/>
    </source>
</evidence>
<protein>
    <recommendedName>
        <fullName evidence="5">Sporulation protein YtfJ</fullName>
    </recommendedName>
</protein>
<dbReference type="EMBL" id="BIMR01000128">
    <property type="protein sequence ID" value="GCE76743.1"/>
    <property type="molecule type" value="Genomic_DNA"/>
</dbReference>
<evidence type="ECO:0008006" key="5">
    <source>
        <dbReference type="Google" id="ProtNLM"/>
    </source>
</evidence>
<dbReference type="AlphaFoldDB" id="A0A402DRH8"/>
<reference evidence="3 4" key="1">
    <citation type="submission" date="2019-01" db="EMBL/GenBank/DDBJ databases">
        <title>Draft genome sequence of Cellulomonas takizawaensis strain TKZ-21.</title>
        <authorList>
            <person name="Yamamura H."/>
            <person name="Hayashi T."/>
            <person name="Hamada M."/>
            <person name="Serisawa Y."/>
            <person name="Matsuyama K."/>
            <person name="Nakagawa Y."/>
            <person name="Otoguro M."/>
            <person name="Yanagida F."/>
            <person name="Hayakawa M."/>
        </authorList>
    </citation>
    <scope>NUCLEOTIDE SEQUENCE [LARGE SCALE GENOMIC DNA]</scope>
    <source>
        <strain evidence="3 4">NBRC12680</strain>
    </source>
</reference>
<name>A0A402DRH8_9CELL</name>
<keyword evidence="2" id="KW-0472">Membrane</keyword>
<evidence type="ECO:0000313" key="4">
    <source>
        <dbReference type="Proteomes" id="UP000289954"/>
    </source>
</evidence>
<dbReference type="InterPro" id="IPR014229">
    <property type="entry name" value="Spore_YtfJ"/>
</dbReference>
<dbReference type="RefSeq" id="WP_130781343.1">
    <property type="nucleotide sequence ID" value="NZ_BIMR01000128.1"/>
</dbReference>
<keyword evidence="4" id="KW-1185">Reference proteome</keyword>
<feature type="region of interest" description="Disordered" evidence="1">
    <location>
        <begin position="45"/>
        <end position="73"/>
    </location>
</feature>
<proteinExistence type="predicted"/>
<accession>A0A402DRH8</accession>
<feature type="transmembrane region" description="Helical" evidence="2">
    <location>
        <begin position="115"/>
        <end position="136"/>
    </location>
</feature>
<gene>
    <name evidence="3" type="ORF">CBZ_17990</name>
</gene>
<dbReference type="OrthoDB" id="3830295at2"/>
<dbReference type="Pfam" id="PF09579">
    <property type="entry name" value="Spore_YtfJ"/>
    <property type="match status" value="1"/>
</dbReference>
<organism evidence="3 4">
    <name type="scientific">Cellulomonas biazotea</name>
    <dbReference type="NCBI Taxonomy" id="1709"/>
    <lineage>
        <taxon>Bacteria</taxon>
        <taxon>Bacillati</taxon>
        <taxon>Actinomycetota</taxon>
        <taxon>Actinomycetes</taxon>
        <taxon>Micrococcales</taxon>
        <taxon>Cellulomonadaceae</taxon>
        <taxon>Cellulomonas</taxon>
    </lineage>
</organism>
<comment type="caution">
    <text evidence="3">The sequence shown here is derived from an EMBL/GenBank/DDBJ whole genome shotgun (WGS) entry which is preliminary data.</text>
</comment>
<keyword evidence="2" id="KW-1133">Transmembrane helix</keyword>
<evidence type="ECO:0000313" key="3">
    <source>
        <dbReference type="EMBL" id="GCE76743.1"/>
    </source>
</evidence>